<keyword evidence="4" id="KW-1185">Reference proteome</keyword>
<protein>
    <recommendedName>
        <fullName evidence="2">F-box domain-containing protein</fullName>
    </recommendedName>
</protein>
<evidence type="ECO:0000259" key="2">
    <source>
        <dbReference type="PROSITE" id="PS50181"/>
    </source>
</evidence>
<accession>A0A395RJK4</accession>
<dbReference type="AlphaFoldDB" id="A0A395RJK4"/>
<feature type="transmembrane region" description="Helical" evidence="1">
    <location>
        <begin position="266"/>
        <end position="284"/>
    </location>
</feature>
<dbReference type="InterPro" id="IPR036047">
    <property type="entry name" value="F-box-like_dom_sf"/>
</dbReference>
<evidence type="ECO:0000313" key="3">
    <source>
        <dbReference type="EMBL" id="RGP60300.1"/>
    </source>
</evidence>
<evidence type="ECO:0000313" key="4">
    <source>
        <dbReference type="Proteomes" id="UP000266234"/>
    </source>
</evidence>
<keyword evidence="1" id="KW-0812">Transmembrane</keyword>
<feature type="domain" description="F-box" evidence="2">
    <location>
        <begin position="65"/>
        <end position="114"/>
    </location>
</feature>
<dbReference type="STRING" id="694270.A0A395RJK4"/>
<dbReference type="Pfam" id="PF00646">
    <property type="entry name" value="F-box"/>
    <property type="match status" value="1"/>
</dbReference>
<organism evidence="3 4">
    <name type="scientific">Fusarium longipes</name>
    <dbReference type="NCBI Taxonomy" id="694270"/>
    <lineage>
        <taxon>Eukaryota</taxon>
        <taxon>Fungi</taxon>
        <taxon>Dikarya</taxon>
        <taxon>Ascomycota</taxon>
        <taxon>Pezizomycotina</taxon>
        <taxon>Sordariomycetes</taxon>
        <taxon>Hypocreomycetidae</taxon>
        <taxon>Hypocreales</taxon>
        <taxon>Nectriaceae</taxon>
        <taxon>Fusarium</taxon>
    </lineage>
</organism>
<feature type="transmembrane region" description="Helical" evidence="1">
    <location>
        <begin position="208"/>
        <end position="233"/>
    </location>
</feature>
<dbReference type="OrthoDB" id="4759647at2759"/>
<comment type="caution">
    <text evidence="3">The sequence shown here is derived from an EMBL/GenBank/DDBJ whole genome shotgun (WGS) entry which is preliminary data.</text>
</comment>
<dbReference type="Proteomes" id="UP000266234">
    <property type="component" value="Unassembled WGS sequence"/>
</dbReference>
<dbReference type="InterPro" id="IPR001810">
    <property type="entry name" value="F-box_dom"/>
</dbReference>
<name>A0A395RJK4_9HYPO</name>
<proteinExistence type="predicted"/>
<reference evidence="3" key="1">
    <citation type="journal article" date="2018" name="PLoS Pathog.">
        <title>Evolution of structural diversity of trichothecenes, a family of toxins produced by plant pathogenic and entomopathogenic fungi.</title>
        <authorList>
            <person name="Proctor R.H."/>
            <person name="McCormick S.P."/>
            <person name="Kim H.S."/>
            <person name="Cardoza R.E."/>
            <person name="Stanley A.M."/>
            <person name="Lindo L."/>
            <person name="Kelly A."/>
            <person name="Brown D.W."/>
            <person name="Lee T."/>
            <person name="Vaughan M.M."/>
            <person name="Alexander N.J."/>
            <person name="Busman M."/>
            <person name="Gutierrez S."/>
        </authorList>
    </citation>
    <scope>NUCLEOTIDE SEQUENCE [LARGE SCALE GENOMIC DNA]</scope>
    <source>
        <strain evidence="3">NRRL 20695</strain>
    </source>
</reference>
<dbReference type="SUPFAM" id="SSF81383">
    <property type="entry name" value="F-box domain"/>
    <property type="match status" value="1"/>
</dbReference>
<keyword evidence="1" id="KW-0472">Membrane</keyword>
<dbReference type="EMBL" id="PXOG01000344">
    <property type="protein sequence ID" value="RGP60300.1"/>
    <property type="molecule type" value="Genomic_DNA"/>
</dbReference>
<feature type="transmembrane region" description="Helical" evidence="1">
    <location>
        <begin position="304"/>
        <end position="327"/>
    </location>
</feature>
<feature type="transmembrane region" description="Helical" evidence="1">
    <location>
        <begin position="239"/>
        <end position="259"/>
    </location>
</feature>
<keyword evidence="1" id="KW-1133">Transmembrane helix</keyword>
<gene>
    <name evidence="3" type="ORF">FLONG3_10929</name>
</gene>
<sequence length="438" mass="51169">MQSLVKAAEDLLLHLCCEVWTFDDDYTQTNETSESESEETKKQKLSRVIRKTPPDDSKLVVSNIGNSLLRLPAELQIMILQHLTFGEVESLRRTCRALRYRFSKPDIRFVFPSIKFELLSTCYQCLRYDPERETLIKADESDARYPLANECIDCVASRGGFFVGRSYTLASRTTVCICRFCGFPVTSDAAWKEYEFHRKCYRRYRMILLYYCLSGFAQSTITIVASALCWKYYKGRPMIITPTIINFLMSGWIFCLTVVRGIEMRTYHWSLLLETSVLGLWMPPLHDVIRVMTQRAEGPQRTDIATVFFIGSNIIFRSLNILGNMFLVSEYQLWRRFQPKQSRFRKVLNKAAAFLMFWTYPPSIEQRFPGKWWPEDKSDQWWVLCGYKIRMVWNREDATRATGPKGWGSSGDMEAWLRQPLLATDDASSLVPRYFLQI</sequence>
<evidence type="ECO:0000256" key="1">
    <source>
        <dbReference type="SAM" id="Phobius"/>
    </source>
</evidence>
<dbReference type="PROSITE" id="PS50181">
    <property type="entry name" value="FBOX"/>
    <property type="match status" value="1"/>
</dbReference>